<evidence type="ECO:0000313" key="1">
    <source>
        <dbReference type="EMBL" id="CBX73226.1"/>
    </source>
</evidence>
<dbReference type="AlphaFoldDB" id="F4N568"/>
<protein>
    <submittedName>
        <fullName evidence="1">Uncharacterized protein</fullName>
    </submittedName>
</protein>
<name>F4N568_YEREN</name>
<proteinExistence type="predicted"/>
<sequence>MSGASRLLLVIPVIFQVTGVLAALDTQPILGLRLYEAAAISVQICSQQICHPNRLPE</sequence>
<organism evidence="1">
    <name type="scientific">Yersinia enterocolitica W22703</name>
    <dbReference type="NCBI Taxonomy" id="913028"/>
    <lineage>
        <taxon>Bacteria</taxon>
        <taxon>Pseudomonadati</taxon>
        <taxon>Pseudomonadota</taxon>
        <taxon>Gammaproteobacteria</taxon>
        <taxon>Enterobacterales</taxon>
        <taxon>Yersiniaceae</taxon>
        <taxon>Yersinia</taxon>
    </lineage>
</organism>
<accession>F4N568</accession>
<reference evidence="1" key="1">
    <citation type="journal article" date="2011" name="BMC Genomics">
        <title>Shotgun sequencing of Yersinia enterocolitica strain W22703 (biotype 2, serotype O:9): genomic evidence for oscillation between invertebrates and mammals.</title>
        <authorList>
            <person name="Fuchs T.M."/>
            <person name="Brandt K."/>
            <person name="Starke M."/>
            <person name="Rattei T."/>
        </authorList>
    </citation>
    <scope>NUCLEOTIDE SEQUENCE</scope>
</reference>
<dbReference type="EMBL" id="FR718721">
    <property type="protein sequence ID" value="CBX73226.1"/>
    <property type="molecule type" value="Genomic_DNA"/>
</dbReference>
<gene>
    <name evidence="1" type="ORF">YEW_FO23740</name>
</gene>